<keyword evidence="1" id="KW-0175">Coiled coil</keyword>
<reference evidence="2 3" key="1">
    <citation type="submission" date="2017-12" db="EMBL/GenBank/DDBJ databases">
        <title>Chromulinavorax destructans is a abundant pathogen of dominant heterotrophic picoflagllates.</title>
        <authorList>
            <person name="Deeg C.M."/>
            <person name="Zimmer M."/>
            <person name="Suttle C.A."/>
        </authorList>
    </citation>
    <scope>NUCLEOTIDE SEQUENCE [LARGE SCALE GENOMIC DNA]</scope>
    <source>
        <strain evidence="2 3">SeV1</strain>
    </source>
</reference>
<evidence type="ECO:0000256" key="1">
    <source>
        <dbReference type="SAM" id="Coils"/>
    </source>
</evidence>
<dbReference type="EMBL" id="CP025544">
    <property type="protein sequence ID" value="AXK60491.1"/>
    <property type="molecule type" value="Genomic_DNA"/>
</dbReference>
<accession>A0A345ZB24</accession>
<name>A0A345ZB24_9BACT</name>
<feature type="coiled-coil region" evidence="1">
    <location>
        <begin position="50"/>
        <end position="77"/>
    </location>
</feature>
<evidence type="ECO:0000313" key="3">
    <source>
        <dbReference type="Proteomes" id="UP000254834"/>
    </source>
</evidence>
<proteinExistence type="predicted"/>
<dbReference type="KEGG" id="cdes:C0J27_01870"/>
<gene>
    <name evidence="2" type="ORF">C0J27_01870</name>
</gene>
<keyword evidence="3" id="KW-1185">Reference proteome</keyword>
<dbReference type="PROSITE" id="PS51257">
    <property type="entry name" value="PROKAR_LIPOPROTEIN"/>
    <property type="match status" value="1"/>
</dbReference>
<organism evidence="2 3">
    <name type="scientific">Candidatus Chromulinivorax destructor</name>
    <dbReference type="NCBI Taxonomy" id="2066483"/>
    <lineage>
        <taxon>Bacteria</taxon>
        <taxon>Candidatus Babelota</taxon>
        <taxon>Candidatus Babeliae</taxon>
        <taxon>Candidatus Babeliales</taxon>
        <taxon>Candidatus Chromulinivoraceae</taxon>
        <taxon>Candidatus Chromulinivorax</taxon>
    </lineage>
</organism>
<protein>
    <submittedName>
        <fullName evidence="2">Uncharacterized protein</fullName>
    </submittedName>
</protein>
<dbReference type="Proteomes" id="UP000254834">
    <property type="component" value="Chromosome"/>
</dbReference>
<dbReference type="AlphaFoldDB" id="A0A345ZB24"/>
<evidence type="ECO:0000313" key="2">
    <source>
        <dbReference type="EMBL" id="AXK60491.1"/>
    </source>
</evidence>
<sequence>MNLKNIYCIILMSLYSGQACSSLYTPSLQNELQPIDLTPISQLCHKLDGYADHDQHMKELQSALSTQQNQINKYNHLLDTYTDLTLEQQASLSDSSFQDLIKVSKIEMDNLAQLADVLMQSKNIDASWQIEKYGMIAGSFSFIKNLVLPQSWRSSLYAGAGALTGITALQFLPKTSTNVTINLPAGVDKIQLSDNTQQKLVTTAAVCALGAGTAIAVSQLYTSWMYDKNSRDILIDKIKAIKQSNGTIGQTFNSLGIHKAIGRVQLAQVNQRVCLDRIQIGVENLETNGVEVKANIAALTTTVGRMDVKLDTLVAALKINEKEAERLKECLQNFKGDAEQAIQLLQDQFGRDFDRMEKLIVANAMLQMSIHEENKENFQAMHTNMQSLQKQETIKPFGFNTIKSRAQFAAFNVLAKISSDNQNEVVKKSTPIDITNGTMVEMIELD</sequence>
<dbReference type="RefSeq" id="WP_115585506.1">
    <property type="nucleotide sequence ID" value="NZ_CP025544.1"/>
</dbReference>